<dbReference type="InterPro" id="IPR014729">
    <property type="entry name" value="Rossmann-like_a/b/a_fold"/>
</dbReference>
<sequence length="140" mass="14729">MTKLTVVGVDGTETAHKVAVSSAGFAEALGAHLHVVMGYSQERAEVLGIGNDHPAFSDEKYAERVACETAEAVRSVRLRVGHFAVHGSPSKALIQHAEAHDAHMIVVGSRRMSGIGRVLGSVANSVAHNASCEVYIAKTD</sequence>
<name>A0ABQ2B1J5_9MICC</name>
<dbReference type="EMBL" id="BMFW01000045">
    <property type="protein sequence ID" value="GGI02340.1"/>
    <property type="molecule type" value="Genomic_DNA"/>
</dbReference>
<evidence type="ECO:0000259" key="2">
    <source>
        <dbReference type="Pfam" id="PF00582"/>
    </source>
</evidence>
<dbReference type="PANTHER" id="PTHR46268">
    <property type="entry name" value="STRESS RESPONSE PROTEIN NHAX"/>
    <property type="match status" value="1"/>
</dbReference>
<dbReference type="InterPro" id="IPR006016">
    <property type="entry name" value="UspA"/>
</dbReference>
<dbReference type="Pfam" id="PF00582">
    <property type="entry name" value="Usp"/>
    <property type="match status" value="1"/>
</dbReference>
<dbReference type="InterPro" id="IPR006015">
    <property type="entry name" value="Universal_stress_UspA"/>
</dbReference>
<dbReference type="RefSeq" id="WP_188573630.1">
    <property type="nucleotide sequence ID" value="NZ_BMFW01000045.1"/>
</dbReference>
<dbReference type="Proteomes" id="UP000643279">
    <property type="component" value="Unassembled WGS sequence"/>
</dbReference>
<organism evidence="3 4">
    <name type="scientific">Arthrobacter liuii</name>
    <dbReference type="NCBI Taxonomy" id="1476996"/>
    <lineage>
        <taxon>Bacteria</taxon>
        <taxon>Bacillati</taxon>
        <taxon>Actinomycetota</taxon>
        <taxon>Actinomycetes</taxon>
        <taxon>Micrococcales</taxon>
        <taxon>Micrococcaceae</taxon>
        <taxon>Arthrobacter</taxon>
    </lineage>
</organism>
<evidence type="ECO:0000313" key="4">
    <source>
        <dbReference type="Proteomes" id="UP000643279"/>
    </source>
</evidence>
<accession>A0ABQ2B1J5</accession>
<protein>
    <recommendedName>
        <fullName evidence="2">UspA domain-containing protein</fullName>
    </recommendedName>
</protein>
<feature type="domain" description="UspA" evidence="2">
    <location>
        <begin position="3"/>
        <end position="138"/>
    </location>
</feature>
<evidence type="ECO:0000256" key="1">
    <source>
        <dbReference type="ARBA" id="ARBA00008791"/>
    </source>
</evidence>
<reference evidence="4" key="1">
    <citation type="journal article" date="2019" name="Int. J. Syst. Evol. Microbiol.">
        <title>The Global Catalogue of Microorganisms (GCM) 10K type strain sequencing project: providing services to taxonomists for standard genome sequencing and annotation.</title>
        <authorList>
            <consortium name="The Broad Institute Genomics Platform"/>
            <consortium name="The Broad Institute Genome Sequencing Center for Infectious Disease"/>
            <person name="Wu L."/>
            <person name="Ma J."/>
        </authorList>
    </citation>
    <scope>NUCLEOTIDE SEQUENCE [LARGE SCALE GENOMIC DNA]</scope>
    <source>
        <strain evidence="4">CGMCC 1.12778</strain>
    </source>
</reference>
<evidence type="ECO:0000313" key="3">
    <source>
        <dbReference type="EMBL" id="GGI02340.1"/>
    </source>
</evidence>
<comment type="caution">
    <text evidence="3">The sequence shown here is derived from an EMBL/GenBank/DDBJ whole genome shotgun (WGS) entry which is preliminary data.</text>
</comment>
<dbReference type="CDD" id="cd00293">
    <property type="entry name" value="USP-like"/>
    <property type="match status" value="1"/>
</dbReference>
<dbReference type="PRINTS" id="PR01438">
    <property type="entry name" value="UNVRSLSTRESS"/>
</dbReference>
<proteinExistence type="inferred from homology"/>
<dbReference type="PANTHER" id="PTHR46268:SF6">
    <property type="entry name" value="UNIVERSAL STRESS PROTEIN UP12"/>
    <property type="match status" value="1"/>
</dbReference>
<keyword evidence="4" id="KW-1185">Reference proteome</keyword>
<gene>
    <name evidence="3" type="primary">uspA</name>
    <name evidence="3" type="ORF">GCM10007170_43860</name>
</gene>
<comment type="similarity">
    <text evidence="1">Belongs to the universal stress protein A family.</text>
</comment>
<dbReference type="SUPFAM" id="SSF52402">
    <property type="entry name" value="Adenine nucleotide alpha hydrolases-like"/>
    <property type="match status" value="1"/>
</dbReference>
<dbReference type="Gene3D" id="3.40.50.620">
    <property type="entry name" value="HUPs"/>
    <property type="match status" value="1"/>
</dbReference>